<gene>
    <name evidence="2" type="ORF">GCM10018785_65140</name>
</gene>
<feature type="region of interest" description="Disordered" evidence="1">
    <location>
        <begin position="101"/>
        <end position="120"/>
    </location>
</feature>
<dbReference type="Pfam" id="PF11639">
    <property type="entry name" value="HapK"/>
    <property type="match status" value="1"/>
</dbReference>
<keyword evidence="3" id="KW-1185">Reference proteome</keyword>
<dbReference type="InterPro" id="IPR021667">
    <property type="entry name" value="HapK"/>
</dbReference>
<evidence type="ECO:0000313" key="2">
    <source>
        <dbReference type="EMBL" id="GHE88846.1"/>
    </source>
</evidence>
<proteinExistence type="predicted"/>
<dbReference type="RefSeq" id="WP_190139747.1">
    <property type="nucleotide sequence ID" value="NZ_BNBT01000159.1"/>
</dbReference>
<sequence>MTFIVHRIRLHDGVEPERFESWVREVDYATCPELPSVLAFAVQRLAPAGGGGPAEYYEVVEVTGRADFERDTRSAPFRRLVADFEKMASVVAEWSGERVGPGYRSRGAAGPETRAGTARG</sequence>
<reference evidence="2" key="1">
    <citation type="journal article" date="2014" name="Int. J. Syst. Evol. Microbiol.">
        <title>Complete genome sequence of Corynebacterium casei LMG S-19264T (=DSM 44701T), isolated from a smear-ripened cheese.</title>
        <authorList>
            <consortium name="US DOE Joint Genome Institute (JGI-PGF)"/>
            <person name="Walter F."/>
            <person name="Albersmeier A."/>
            <person name="Kalinowski J."/>
            <person name="Ruckert C."/>
        </authorList>
    </citation>
    <scope>NUCLEOTIDE SEQUENCE</scope>
    <source>
        <strain evidence="2">JCM 4784</strain>
    </source>
</reference>
<organism evidence="2 3">
    <name type="scientific">Streptomyces longispororuber</name>
    <dbReference type="NCBI Taxonomy" id="68230"/>
    <lineage>
        <taxon>Bacteria</taxon>
        <taxon>Bacillati</taxon>
        <taxon>Actinomycetota</taxon>
        <taxon>Actinomycetes</taxon>
        <taxon>Kitasatosporales</taxon>
        <taxon>Streptomycetaceae</taxon>
        <taxon>Streptomyces</taxon>
    </lineage>
</organism>
<dbReference type="EMBL" id="BNBT01000159">
    <property type="protein sequence ID" value="GHE88846.1"/>
    <property type="molecule type" value="Genomic_DNA"/>
</dbReference>
<evidence type="ECO:0000313" key="3">
    <source>
        <dbReference type="Proteomes" id="UP000608024"/>
    </source>
</evidence>
<dbReference type="Gene3D" id="3.30.70.100">
    <property type="match status" value="1"/>
</dbReference>
<dbReference type="Proteomes" id="UP000608024">
    <property type="component" value="Unassembled WGS sequence"/>
</dbReference>
<reference evidence="2" key="2">
    <citation type="submission" date="2020-09" db="EMBL/GenBank/DDBJ databases">
        <authorList>
            <person name="Sun Q."/>
            <person name="Ohkuma M."/>
        </authorList>
    </citation>
    <scope>NUCLEOTIDE SEQUENCE</scope>
    <source>
        <strain evidence="2">JCM 4784</strain>
    </source>
</reference>
<dbReference type="AlphaFoldDB" id="A0A919A6M4"/>
<comment type="caution">
    <text evidence="2">The sequence shown here is derived from an EMBL/GenBank/DDBJ whole genome shotgun (WGS) entry which is preliminary data.</text>
</comment>
<evidence type="ECO:0000256" key="1">
    <source>
        <dbReference type="SAM" id="MobiDB-lite"/>
    </source>
</evidence>
<protein>
    <submittedName>
        <fullName evidence="2">RedY protein</fullName>
    </submittedName>
</protein>
<name>A0A919A6M4_9ACTN</name>
<accession>A0A919A6M4</accession>